<proteinExistence type="predicted"/>
<evidence type="ECO:0000256" key="1">
    <source>
        <dbReference type="ARBA" id="ARBA00004948"/>
    </source>
</evidence>
<reference evidence="4" key="1">
    <citation type="submission" date="2016-10" db="EMBL/GenBank/DDBJ databases">
        <authorList>
            <person name="de Groot N.N."/>
        </authorList>
    </citation>
    <scope>NUCLEOTIDE SEQUENCE</scope>
</reference>
<feature type="domain" description="Thiamine phosphate synthase/TenI" evidence="3">
    <location>
        <begin position="3"/>
        <end position="173"/>
    </location>
</feature>
<organism evidence="4">
    <name type="scientific">hydrothermal vent metagenome</name>
    <dbReference type="NCBI Taxonomy" id="652676"/>
    <lineage>
        <taxon>unclassified sequences</taxon>
        <taxon>metagenomes</taxon>
        <taxon>ecological metagenomes</taxon>
    </lineage>
</organism>
<dbReference type="AlphaFoldDB" id="A0A1W1D3P4"/>
<dbReference type="EC" id="2.5.1.3" evidence="4"/>
<dbReference type="GO" id="GO:0009228">
    <property type="term" value="P:thiamine biosynthetic process"/>
    <property type="evidence" value="ECO:0007669"/>
    <property type="project" value="UniProtKB-KW"/>
</dbReference>
<dbReference type="InterPro" id="IPR022998">
    <property type="entry name" value="ThiamineP_synth_TenI"/>
</dbReference>
<protein>
    <submittedName>
        <fullName evidence="4">Thiamin-phosphate pyrophosphorylase</fullName>
        <ecNumber evidence="4">2.5.1.3</ecNumber>
    </submittedName>
</protein>
<dbReference type="InterPro" id="IPR036206">
    <property type="entry name" value="ThiamineP_synth_sf"/>
</dbReference>
<dbReference type="InterPro" id="IPR013785">
    <property type="entry name" value="Aldolase_TIM"/>
</dbReference>
<comment type="pathway">
    <text evidence="1">Cofactor biosynthesis; thiamine diphosphate biosynthesis.</text>
</comment>
<dbReference type="PANTHER" id="PTHR20857:SF15">
    <property type="entry name" value="THIAMINE-PHOSPHATE SYNTHASE"/>
    <property type="match status" value="1"/>
</dbReference>
<dbReference type="GO" id="GO:0004789">
    <property type="term" value="F:thiamine-phosphate diphosphorylase activity"/>
    <property type="evidence" value="ECO:0007669"/>
    <property type="project" value="UniProtKB-EC"/>
</dbReference>
<accession>A0A1W1D3P4</accession>
<dbReference type="SUPFAM" id="SSF51391">
    <property type="entry name" value="Thiamin phosphate synthase"/>
    <property type="match status" value="1"/>
</dbReference>
<name>A0A1W1D3P4_9ZZZZ</name>
<evidence type="ECO:0000256" key="2">
    <source>
        <dbReference type="ARBA" id="ARBA00022977"/>
    </source>
</evidence>
<dbReference type="EMBL" id="FPHP01000019">
    <property type="protein sequence ID" value="SFV75188.1"/>
    <property type="molecule type" value="Genomic_DNA"/>
</dbReference>
<dbReference type="GO" id="GO:0005737">
    <property type="term" value="C:cytoplasm"/>
    <property type="evidence" value="ECO:0007669"/>
    <property type="project" value="TreeGrafter"/>
</dbReference>
<dbReference type="CDD" id="cd00564">
    <property type="entry name" value="TMP_TenI"/>
    <property type="match status" value="1"/>
</dbReference>
<dbReference type="Pfam" id="PF02581">
    <property type="entry name" value="TMP-TENI"/>
    <property type="match status" value="1"/>
</dbReference>
<gene>
    <name evidence="4" type="ORF">MNB_SM-3-904</name>
</gene>
<dbReference type="PANTHER" id="PTHR20857">
    <property type="entry name" value="THIAMINE-PHOSPHATE PYROPHOSPHORYLASE"/>
    <property type="match status" value="1"/>
</dbReference>
<dbReference type="Gene3D" id="3.20.20.70">
    <property type="entry name" value="Aldolase class I"/>
    <property type="match status" value="1"/>
</dbReference>
<evidence type="ECO:0000313" key="4">
    <source>
        <dbReference type="EMBL" id="SFV75188.1"/>
    </source>
</evidence>
<evidence type="ECO:0000259" key="3">
    <source>
        <dbReference type="Pfam" id="PF02581"/>
    </source>
</evidence>
<sequence length="187" mass="21108">MRLYALCDQDMLDARGVSLEEFIKRAKGHSAEIIQYRNKSGESPFVEKQLKKIRKLYDGILIVNDFIELVSFCDGVHIGQEDLLRINQNKKDAITYLREEFLKDKILGLSTHNELEILEANEFDIDYIGLGAYRTTQTKKDIQSVLGDSLDLLAAQSKHKVAAIGGVRLDDTFKNVTYNVVGSGLLI</sequence>
<keyword evidence="4" id="KW-0808">Transferase</keyword>
<keyword evidence="2" id="KW-0784">Thiamine biosynthesis</keyword>